<organism evidence="1 2">
    <name type="scientific">Conidiobolus coronatus (strain ATCC 28846 / CBS 209.66 / NRRL 28638)</name>
    <name type="common">Delacroixia coronata</name>
    <dbReference type="NCBI Taxonomy" id="796925"/>
    <lineage>
        <taxon>Eukaryota</taxon>
        <taxon>Fungi</taxon>
        <taxon>Fungi incertae sedis</taxon>
        <taxon>Zoopagomycota</taxon>
        <taxon>Entomophthoromycotina</taxon>
        <taxon>Entomophthoromycetes</taxon>
        <taxon>Entomophthorales</taxon>
        <taxon>Ancylistaceae</taxon>
        <taxon>Conidiobolus</taxon>
    </lineage>
</organism>
<dbReference type="Pfam" id="PF00494">
    <property type="entry name" value="SQS_PSY"/>
    <property type="match status" value="1"/>
</dbReference>
<gene>
    <name evidence="1" type="ORF">CONCODRAFT_54479</name>
</gene>
<evidence type="ECO:0000313" key="1">
    <source>
        <dbReference type="EMBL" id="KXN74571.1"/>
    </source>
</evidence>
<accession>A0A137PI03</accession>
<name>A0A137PI03_CONC2</name>
<proteinExistence type="predicted"/>
<evidence type="ECO:0008006" key="3">
    <source>
        <dbReference type="Google" id="ProtNLM"/>
    </source>
</evidence>
<dbReference type="InterPro" id="IPR008949">
    <property type="entry name" value="Isoprenoid_synthase_dom_sf"/>
</dbReference>
<keyword evidence="2" id="KW-1185">Reference proteome</keyword>
<dbReference type="OMA" id="MINAREQ"/>
<dbReference type="SUPFAM" id="SSF48576">
    <property type="entry name" value="Terpenoid synthases"/>
    <property type="match status" value="1"/>
</dbReference>
<dbReference type="OrthoDB" id="270318at2759"/>
<sequence>MLKIRNIQLNNINKNIQNFSRQFSQAKLEKSLAECKDIVRKNDYDSYLISTFLDPRTRPHYYSIKALSIELASIRDQVTQPQLALVRLQWWKERLDGLKKDQVSEHPILMLLHHTLKTYKSNLTTSFFNRIISQRIEHTQNPHFSTLEELENYTENTVSSELYLQLEILKIRDSVIEGLLSHLGKARGIVTLLRGLPHLHSVTKESVIPDQLLAQYNISQEQLFRSSEVSDPLRDAIFEIATKANDQLLTVNYLLDQLSAEQKSNYEKAFPLFLSSVPLVNYLNQLEKANFDPYHQSLHTRDWKLVGKLAYYNYTKNLPLPKVTKE</sequence>
<protein>
    <recommendedName>
        <fullName evidence="3">Terpenoid synthase</fullName>
    </recommendedName>
</protein>
<dbReference type="EMBL" id="KQ964422">
    <property type="protein sequence ID" value="KXN74571.1"/>
    <property type="molecule type" value="Genomic_DNA"/>
</dbReference>
<dbReference type="InterPro" id="IPR002060">
    <property type="entry name" value="Squ/phyt_synthse"/>
</dbReference>
<dbReference type="AlphaFoldDB" id="A0A137PI03"/>
<dbReference type="Gene3D" id="1.10.600.10">
    <property type="entry name" value="Farnesyl Diphosphate Synthase"/>
    <property type="match status" value="1"/>
</dbReference>
<evidence type="ECO:0000313" key="2">
    <source>
        <dbReference type="Proteomes" id="UP000070444"/>
    </source>
</evidence>
<dbReference type="Proteomes" id="UP000070444">
    <property type="component" value="Unassembled WGS sequence"/>
</dbReference>
<reference evidence="1 2" key="1">
    <citation type="journal article" date="2015" name="Genome Biol. Evol.">
        <title>Phylogenomic analyses indicate that early fungi evolved digesting cell walls of algal ancestors of land plants.</title>
        <authorList>
            <person name="Chang Y."/>
            <person name="Wang S."/>
            <person name="Sekimoto S."/>
            <person name="Aerts A.L."/>
            <person name="Choi C."/>
            <person name="Clum A."/>
            <person name="LaButti K.M."/>
            <person name="Lindquist E.A."/>
            <person name="Yee Ngan C."/>
            <person name="Ohm R.A."/>
            <person name="Salamov A.A."/>
            <person name="Grigoriev I.V."/>
            <person name="Spatafora J.W."/>
            <person name="Berbee M.L."/>
        </authorList>
    </citation>
    <scope>NUCLEOTIDE SEQUENCE [LARGE SCALE GENOMIC DNA]</scope>
    <source>
        <strain evidence="1 2">NRRL 28638</strain>
    </source>
</reference>
<dbReference type="STRING" id="796925.A0A137PI03"/>